<evidence type="ECO:0000313" key="14">
    <source>
        <dbReference type="Proteomes" id="UP000273022"/>
    </source>
</evidence>
<keyword evidence="14" id="KW-1185">Reference proteome</keyword>
<dbReference type="Proteomes" id="UP000273022">
    <property type="component" value="Unassembled WGS sequence"/>
</dbReference>
<dbReference type="GO" id="GO:0030170">
    <property type="term" value="F:pyridoxal phosphate binding"/>
    <property type="evidence" value="ECO:0007669"/>
    <property type="project" value="InterPro"/>
</dbReference>
<evidence type="ECO:0000256" key="4">
    <source>
        <dbReference type="ARBA" id="ARBA00022898"/>
    </source>
</evidence>
<dbReference type="GO" id="GO:0008153">
    <property type="term" value="P:4-aminobenzoate biosynthetic process"/>
    <property type="evidence" value="ECO:0007669"/>
    <property type="project" value="UniProtKB-UniRule"/>
</dbReference>
<comment type="subunit">
    <text evidence="3">Homodimer.</text>
</comment>
<evidence type="ECO:0000256" key="8">
    <source>
        <dbReference type="ARBA" id="ARBA00035676"/>
    </source>
</evidence>
<dbReference type="GO" id="GO:0008696">
    <property type="term" value="F:4-amino-4-deoxychorismate lyase activity"/>
    <property type="evidence" value="ECO:0007669"/>
    <property type="project" value="UniProtKB-UniRule"/>
</dbReference>
<dbReference type="OrthoDB" id="9805628at2"/>
<dbReference type="NCBIfam" id="TIGR03461">
    <property type="entry name" value="pabC_Proteo"/>
    <property type="match status" value="1"/>
</dbReference>
<evidence type="ECO:0000256" key="6">
    <source>
        <dbReference type="ARBA" id="ARBA00023239"/>
    </source>
</evidence>
<evidence type="ECO:0000256" key="3">
    <source>
        <dbReference type="ARBA" id="ARBA00011738"/>
    </source>
</evidence>
<dbReference type="InterPro" id="IPR036038">
    <property type="entry name" value="Aminotransferase-like"/>
</dbReference>
<dbReference type="FunFam" id="3.20.10.10:FF:000002">
    <property type="entry name" value="D-alanine aminotransferase"/>
    <property type="match status" value="1"/>
</dbReference>
<dbReference type="RefSeq" id="WP_121852716.1">
    <property type="nucleotide sequence ID" value="NZ_CP037952.1"/>
</dbReference>
<comment type="catalytic activity">
    <reaction evidence="9">
        <text>4-amino-4-deoxychorismate = 4-aminobenzoate + pyruvate + H(+)</text>
        <dbReference type="Rhea" id="RHEA:16201"/>
        <dbReference type="ChEBI" id="CHEBI:15361"/>
        <dbReference type="ChEBI" id="CHEBI:15378"/>
        <dbReference type="ChEBI" id="CHEBI:17836"/>
        <dbReference type="ChEBI" id="CHEBI:58406"/>
        <dbReference type="EC" id="4.1.3.38"/>
    </reaction>
</comment>
<sequence length="277" mass="30716">MSDTWINGQQGTLVNSSNRGLTYGDGVFATMRIDDGGCIQFFDAHCSRLEQGSQRLKFFDGEDFWKITPSSILLIKQLAKENPNRGIKFLLTRGEGGRGYAPSQNAQYTEIITIFDLPDHYKGWQSQGVSLSISEVKLANQPLLAGIKHLNRLEQVLIKSVLLPDGFDDWLVLDPNNNVAESSMANIFAFIDGVWCTPVMSNCGVSGVMREQVLMALPEMNHPVSVTEISINSLMCAKYVFITNSLFGVVAIKKINQQLFDMWDGVNSLRNSLGVTL</sequence>
<dbReference type="Gene3D" id="3.20.10.10">
    <property type="entry name" value="D-amino Acid Aminotransferase, subunit A, domain 2"/>
    <property type="match status" value="1"/>
</dbReference>
<dbReference type="NCBIfam" id="NF004761">
    <property type="entry name" value="PRK06092.1"/>
    <property type="match status" value="1"/>
</dbReference>
<dbReference type="InterPro" id="IPR043131">
    <property type="entry name" value="BCAT-like_N"/>
</dbReference>
<dbReference type="EC" id="4.1.3.38" evidence="8 12"/>
<evidence type="ECO:0000256" key="2">
    <source>
        <dbReference type="ARBA" id="ARBA00009320"/>
    </source>
</evidence>
<evidence type="ECO:0000313" key="13">
    <source>
        <dbReference type="EMBL" id="RJY18317.1"/>
    </source>
</evidence>
<comment type="caution">
    <text evidence="13">The sequence shown here is derived from an EMBL/GenBank/DDBJ whole genome shotgun (WGS) entry which is preliminary data.</text>
</comment>
<gene>
    <name evidence="13" type="primary">pabC</name>
    <name evidence="13" type="ORF">D5R81_05830</name>
</gene>
<evidence type="ECO:0000256" key="12">
    <source>
        <dbReference type="NCBIfam" id="TIGR03461"/>
    </source>
</evidence>
<dbReference type="GO" id="GO:0005829">
    <property type="term" value="C:cytosol"/>
    <property type="evidence" value="ECO:0007669"/>
    <property type="project" value="TreeGrafter"/>
</dbReference>
<dbReference type="InterPro" id="IPR001544">
    <property type="entry name" value="Aminotrans_IV"/>
</dbReference>
<dbReference type="PANTHER" id="PTHR42743">
    <property type="entry name" value="AMINO-ACID AMINOTRANSFERASE"/>
    <property type="match status" value="1"/>
</dbReference>
<evidence type="ECO:0000256" key="5">
    <source>
        <dbReference type="ARBA" id="ARBA00022909"/>
    </source>
</evidence>
<proteinExistence type="inferred from homology"/>
<evidence type="ECO:0000256" key="11">
    <source>
        <dbReference type="ARBA" id="ARBA00069174"/>
    </source>
</evidence>
<evidence type="ECO:0000256" key="1">
    <source>
        <dbReference type="ARBA" id="ARBA00001933"/>
    </source>
</evidence>
<dbReference type="SUPFAM" id="SSF56752">
    <property type="entry name" value="D-aminoacid aminotransferase-like PLP-dependent enzymes"/>
    <property type="match status" value="1"/>
</dbReference>
<reference evidence="13 14" key="1">
    <citation type="submission" date="2018-09" db="EMBL/GenBank/DDBJ databases">
        <title>Phylogeny of the Shewanellaceae, and recommendation for two new genera, Pseudoshewanella and Parashewanella.</title>
        <authorList>
            <person name="Wang G."/>
        </authorList>
    </citation>
    <scope>NUCLEOTIDE SEQUENCE [LARGE SCALE GENOMIC DNA]</scope>
    <source>
        <strain evidence="13 14">KCTC 22492</strain>
    </source>
</reference>
<comment type="cofactor">
    <cofactor evidence="1">
        <name>pyridoxal 5'-phosphate</name>
        <dbReference type="ChEBI" id="CHEBI:597326"/>
    </cofactor>
</comment>
<keyword evidence="6 13" id="KW-0456">Lyase</keyword>
<dbReference type="InterPro" id="IPR050571">
    <property type="entry name" value="Class-IV_PLP-Dep_Aminotrnsfr"/>
</dbReference>
<keyword evidence="4" id="KW-0663">Pyridoxal phosphate</keyword>
<comment type="pathway">
    <text evidence="7">Cofactor biosynthesis; tetrahydrofolate biosynthesis; 4-aminobenzoate from chorismate: step 2/2.</text>
</comment>
<dbReference type="Pfam" id="PF01063">
    <property type="entry name" value="Aminotran_4"/>
    <property type="match status" value="1"/>
</dbReference>
<dbReference type="PANTHER" id="PTHR42743:SF2">
    <property type="entry name" value="AMINODEOXYCHORISMATE LYASE"/>
    <property type="match status" value="1"/>
</dbReference>
<dbReference type="AlphaFoldDB" id="A0A3A6U9X3"/>
<dbReference type="InterPro" id="IPR043132">
    <property type="entry name" value="BCAT-like_C"/>
</dbReference>
<evidence type="ECO:0000256" key="7">
    <source>
        <dbReference type="ARBA" id="ARBA00035633"/>
    </source>
</evidence>
<comment type="similarity">
    <text evidence="2">Belongs to the class-IV pyridoxal-phosphate-dependent aminotransferase family.</text>
</comment>
<organism evidence="13 14">
    <name type="scientific">Parashewanella spongiae</name>
    <dbReference type="NCBI Taxonomy" id="342950"/>
    <lineage>
        <taxon>Bacteria</taxon>
        <taxon>Pseudomonadati</taxon>
        <taxon>Pseudomonadota</taxon>
        <taxon>Gammaproteobacteria</taxon>
        <taxon>Alteromonadales</taxon>
        <taxon>Shewanellaceae</taxon>
        <taxon>Parashewanella</taxon>
    </lineage>
</organism>
<comment type="function">
    <text evidence="10">Involved in the biosynthesis of p-aminobenzoate (PABA), a precursor of tetrahydrofolate. Converts 4-amino-4-deoxychorismate into 4-aminobenzoate (PABA) and pyruvate.</text>
</comment>
<name>A0A3A6U9X3_9GAMM</name>
<evidence type="ECO:0000256" key="10">
    <source>
        <dbReference type="ARBA" id="ARBA00054027"/>
    </source>
</evidence>
<protein>
    <recommendedName>
        <fullName evidence="11 12">Aminodeoxychorismate lyase</fullName>
        <ecNumber evidence="8 12">4.1.3.38</ecNumber>
    </recommendedName>
</protein>
<keyword evidence="5" id="KW-0289">Folate biosynthesis</keyword>
<dbReference type="Gene3D" id="3.30.470.10">
    <property type="match status" value="1"/>
</dbReference>
<dbReference type="EMBL" id="QYYH01000026">
    <property type="protein sequence ID" value="RJY18317.1"/>
    <property type="molecule type" value="Genomic_DNA"/>
</dbReference>
<accession>A0A3A6U9X3</accession>
<dbReference type="GO" id="GO:0046656">
    <property type="term" value="P:folic acid biosynthetic process"/>
    <property type="evidence" value="ECO:0007669"/>
    <property type="project" value="UniProtKB-KW"/>
</dbReference>
<dbReference type="InterPro" id="IPR017824">
    <property type="entry name" value="Aminodeoxychorismate_lyase_IV"/>
</dbReference>
<evidence type="ECO:0000256" key="9">
    <source>
        <dbReference type="ARBA" id="ARBA00049529"/>
    </source>
</evidence>